<reference evidence="3 4" key="1">
    <citation type="submission" date="2019-12" db="EMBL/GenBank/DDBJ databases">
        <title>Paenibacillus sp. nov., an endophytic bacterium isolated from the stem of Dendrobium.</title>
        <authorList>
            <person name="Zhao R."/>
        </authorList>
    </citation>
    <scope>NUCLEOTIDE SEQUENCE [LARGE SCALE GENOMIC DNA]</scope>
    <source>
        <strain evidence="3 4">HJL G12</strain>
    </source>
</reference>
<dbReference type="AlphaFoldDB" id="A0A7X3IFI2"/>
<evidence type="ECO:0000259" key="2">
    <source>
        <dbReference type="Pfam" id="PF12773"/>
    </source>
</evidence>
<evidence type="ECO:0000256" key="1">
    <source>
        <dbReference type="SAM" id="Coils"/>
    </source>
</evidence>
<evidence type="ECO:0000313" key="4">
    <source>
        <dbReference type="Proteomes" id="UP000460318"/>
    </source>
</evidence>
<organism evidence="3 4">
    <name type="scientific">Paenibacillus dendrobii</name>
    <dbReference type="NCBI Taxonomy" id="2691084"/>
    <lineage>
        <taxon>Bacteria</taxon>
        <taxon>Bacillati</taxon>
        <taxon>Bacillota</taxon>
        <taxon>Bacilli</taxon>
        <taxon>Bacillales</taxon>
        <taxon>Paenibacillaceae</taxon>
        <taxon>Paenibacillus</taxon>
    </lineage>
</organism>
<accession>A0A7X3IFI2</accession>
<feature type="domain" description="DZANK-type" evidence="2">
    <location>
        <begin position="98"/>
        <end position="155"/>
    </location>
</feature>
<dbReference type="Proteomes" id="UP000460318">
    <property type="component" value="Unassembled WGS sequence"/>
</dbReference>
<dbReference type="InterPro" id="IPR025874">
    <property type="entry name" value="DZR"/>
</dbReference>
<feature type="coiled-coil region" evidence="1">
    <location>
        <begin position="66"/>
        <end position="93"/>
    </location>
</feature>
<dbReference type="EMBL" id="WUBI01000001">
    <property type="protein sequence ID" value="MWV42376.1"/>
    <property type="molecule type" value="Genomic_DNA"/>
</dbReference>
<sequence>MSNFLNKLKQGVSDAGKKAQQTVESTTLKFQVSSKEKDIEKNYTEIGRIVYRSLETESSFIPNAEFQKYRESILGLELEIEELNKKIQHLQNLKECGCGKMLPADASYCPFCGQQFQTVVVQPAAVQASHTDKAAFCPRCGEPAAHGDHFCRGCGFQLSE</sequence>
<name>A0A7X3IFI2_9BACL</name>
<keyword evidence="1" id="KW-0175">Coiled coil</keyword>
<evidence type="ECO:0000313" key="3">
    <source>
        <dbReference type="EMBL" id="MWV42376.1"/>
    </source>
</evidence>
<dbReference type="RefSeq" id="WP_160495983.1">
    <property type="nucleotide sequence ID" value="NZ_WUBI01000001.1"/>
</dbReference>
<gene>
    <name evidence="3" type="ORF">GRF59_01920</name>
</gene>
<protein>
    <recommendedName>
        <fullName evidence="2">DZANK-type domain-containing protein</fullName>
    </recommendedName>
</protein>
<keyword evidence="4" id="KW-1185">Reference proteome</keyword>
<comment type="caution">
    <text evidence="3">The sequence shown here is derived from an EMBL/GenBank/DDBJ whole genome shotgun (WGS) entry which is preliminary data.</text>
</comment>
<proteinExistence type="predicted"/>
<dbReference type="Pfam" id="PF12773">
    <property type="entry name" value="DZR"/>
    <property type="match status" value="1"/>
</dbReference>